<evidence type="ECO:0000313" key="1">
    <source>
        <dbReference type="EMBL" id="TRU48242.1"/>
    </source>
</evidence>
<comment type="caution">
    <text evidence="1">The sequence shown here is derived from an EMBL/GenBank/DDBJ whole genome shotgun (WGS) entry which is preliminary data.</text>
</comment>
<dbReference type="EMBL" id="SFBE01000247">
    <property type="protein sequence ID" value="TRU48242.1"/>
    <property type="molecule type" value="Genomic_DNA"/>
</dbReference>
<reference evidence="1 2" key="1">
    <citation type="submission" date="2019-01" db="EMBL/GenBank/DDBJ databases">
        <title>Coherence of Microcystis species and biogeography revealed through population genomics.</title>
        <authorList>
            <person name="Perez-Carrascal O.M."/>
            <person name="Terrat Y."/>
            <person name="Giani A."/>
            <person name="Fortin N."/>
            <person name="Tromas N."/>
            <person name="Shapiro B.J."/>
        </authorList>
    </citation>
    <scope>NUCLEOTIDE SEQUENCE [LARGE SCALE GENOMIC DNA]</scope>
    <source>
        <strain evidence="1">Ma_QC_Ch_20071001_S25D</strain>
    </source>
</reference>
<dbReference type="InterPro" id="IPR054637">
    <property type="entry name" value="Asr1405_Asl0597-like"/>
</dbReference>
<accession>A0A552FND8</accession>
<dbReference type="NCBIfam" id="NF045598">
    <property type="entry name" value="asr1405_asl0597"/>
    <property type="match status" value="1"/>
</dbReference>
<gene>
    <name evidence="1" type="ORF">EWV57_14905</name>
</gene>
<proteinExistence type="predicted"/>
<evidence type="ECO:0000313" key="2">
    <source>
        <dbReference type="Proteomes" id="UP000316958"/>
    </source>
</evidence>
<sequence>MSIDKLPSEGEKIFPLSAWDRWQVYHQLPSLDIECKCLLHQPLQVRIARQAQLLHLWIVLRQLETCRGSLIGWLEPCWRA</sequence>
<name>A0A552FND8_MICAE</name>
<dbReference type="Proteomes" id="UP000316958">
    <property type="component" value="Unassembled WGS sequence"/>
</dbReference>
<dbReference type="AlphaFoldDB" id="A0A552FND8"/>
<organism evidence="1 2">
    <name type="scientific">Microcystis aeruginosa Ma_QC_Ch_20071001_S25D</name>
    <dbReference type="NCBI Taxonomy" id="2486250"/>
    <lineage>
        <taxon>Bacteria</taxon>
        <taxon>Bacillati</taxon>
        <taxon>Cyanobacteriota</taxon>
        <taxon>Cyanophyceae</taxon>
        <taxon>Oscillatoriophycideae</taxon>
        <taxon>Chroococcales</taxon>
        <taxon>Microcystaceae</taxon>
        <taxon>Microcystis</taxon>
    </lineage>
</organism>
<protein>
    <submittedName>
        <fullName evidence="1">Uncharacterized protein</fullName>
    </submittedName>
</protein>